<keyword evidence="1" id="KW-0472">Membrane</keyword>
<feature type="transmembrane region" description="Helical" evidence="1">
    <location>
        <begin position="17"/>
        <end position="39"/>
    </location>
</feature>
<comment type="caution">
    <text evidence="2">The sequence shown here is derived from an EMBL/GenBank/DDBJ whole genome shotgun (WGS) entry which is preliminary data.</text>
</comment>
<keyword evidence="1" id="KW-1133">Transmembrane helix</keyword>
<keyword evidence="1" id="KW-0812">Transmembrane</keyword>
<gene>
    <name evidence="2" type="ORF">CXT95_02680</name>
</gene>
<evidence type="ECO:0000256" key="1">
    <source>
        <dbReference type="SAM" id="Phobius"/>
    </source>
</evidence>
<organism evidence="2 3">
    <name type="scientific">Akkermansia muciniphila</name>
    <dbReference type="NCBI Taxonomy" id="239935"/>
    <lineage>
        <taxon>Bacteria</taxon>
        <taxon>Pseudomonadati</taxon>
        <taxon>Verrucomicrobiota</taxon>
        <taxon>Verrucomicrobiia</taxon>
        <taxon>Verrucomicrobiales</taxon>
        <taxon>Akkermansiaceae</taxon>
        <taxon>Akkermansia</taxon>
    </lineage>
</organism>
<proteinExistence type="predicted"/>
<dbReference type="Proteomes" id="UP000236075">
    <property type="component" value="Unassembled WGS sequence"/>
</dbReference>
<protein>
    <submittedName>
        <fullName evidence="2">Uncharacterized protein</fullName>
    </submittedName>
</protein>
<dbReference type="EMBL" id="PJLB01000005">
    <property type="protein sequence ID" value="PND03716.1"/>
    <property type="molecule type" value="Genomic_DNA"/>
</dbReference>
<reference evidence="2 3" key="1">
    <citation type="journal article" date="2017" name="BMC Genomics">
        <title>Genome sequencing of 39 Akkermansia muciniphila isolates reveals its population structure, genomic and functional diverisity, and global distribution in mammalian gut microbiotas.</title>
        <authorList>
            <person name="Guo X."/>
            <person name="Li S."/>
            <person name="Zhang J."/>
            <person name="Wu F."/>
            <person name="Li X."/>
            <person name="Wu D."/>
            <person name="Zhang M."/>
            <person name="Ou Z."/>
            <person name="Jie Z."/>
            <person name="Yan Q."/>
            <person name="Li P."/>
            <person name="Yi J."/>
            <person name="Peng Y."/>
        </authorList>
    </citation>
    <scope>NUCLEOTIDE SEQUENCE [LARGE SCALE GENOMIC DNA]</scope>
    <source>
        <strain evidence="2 3">GP28</strain>
    </source>
</reference>
<evidence type="ECO:0000313" key="2">
    <source>
        <dbReference type="EMBL" id="PND03716.1"/>
    </source>
</evidence>
<accession>A0AAX0WJX0</accession>
<dbReference type="AlphaFoldDB" id="A0AAX0WJX0"/>
<name>A0AAX0WJX0_9BACT</name>
<sequence length="59" mass="6653">MAADITEEDDWVAEPKWLLPALLAVLVFVVENMVAAWAVPNDKKMEITEIMGFIFGMEI</sequence>
<evidence type="ECO:0000313" key="3">
    <source>
        <dbReference type="Proteomes" id="UP000236075"/>
    </source>
</evidence>